<dbReference type="PANTHER" id="PTHR43861">
    <property type="entry name" value="TRANS-ACONITATE 2-METHYLTRANSFERASE-RELATED"/>
    <property type="match status" value="1"/>
</dbReference>
<dbReference type="InterPro" id="IPR025714">
    <property type="entry name" value="Methyltranfer_dom"/>
</dbReference>
<dbReference type="SUPFAM" id="SSF53335">
    <property type="entry name" value="S-adenosyl-L-methionine-dependent methyltransferases"/>
    <property type="match status" value="1"/>
</dbReference>
<name>A0A9Y1BL75_9ARCH</name>
<keyword evidence="2" id="KW-0808">Transferase</keyword>
<dbReference type="CDD" id="cd02440">
    <property type="entry name" value="AdoMet_MTases"/>
    <property type="match status" value="1"/>
</dbReference>
<dbReference type="GO" id="GO:0032259">
    <property type="term" value="P:methylation"/>
    <property type="evidence" value="ECO:0007669"/>
    <property type="project" value="UniProtKB-KW"/>
</dbReference>
<dbReference type="Pfam" id="PF13847">
    <property type="entry name" value="Methyltransf_31"/>
    <property type="match status" value="1"/>
</dbReference>
<dbReference type="Proteomes" id="UP001201020">
    <property type="component" value="Chromosome"/>
</dbReference>
<dbReference type="InterPro" id="IPR029063">
    <property type="entry name" value="SAM-dependent_MTases_sf"/>
</dbReference>
<protein>
    <submittedName>
        <fullName evidence="2">Class I SAM-dependent methyltransferase</fullName>
    </submittedName>
</protein>
<dbReference type="Gene3D" id="3.40.50.150">
    <property type="entry name" value="Vaccinia Virus protein VP39"/>
    <property type="match status" value="1"/>
</dbReference>
<organism evidence="2">
    <name type="scientific">Candidatus Heimdallarchaeum aukensis</name>
    <dbReference type="NCBI Taxonomy" id="2876573"/>
    <lineage>
        <taxon>Archaea</taxon>
        <taxon>Promethearchaeati</taxon>
        <taxon>Candidatus Heimdallarchaeota</taxon>
        <taxon>Candidatus Heimdallarchaeia (ex Rinke et al. 2021) (nom. nud.)</taxon>
        <taxon>Candidatus Heimdallarchaeales</taxon>
        <taxon>Candidatus Heimdallarchaeaceae</taxon>
        <taxon>Candidatus Heimdallarchaeum</taxon>
    </lineage>
</organism>
<evidence type="ECO:0000259" key="1">
    <source>
        <dbReference type="Pfam" id="PF13847"/>
    </source>
</evidence>
<reference evidence="2" key="1">
    <citation type="journal article" date="2022" name="Nat. Microbiol.">
        <title>Unique mobile elements and scalable gene flow at the prokaryote-eukaryote boundary revealed by circularized Asgard archaea genomes.</title>
        <authorList>
            <person name="Wu F."/>
            <person name="Speth D.R."/>
            <person name="Philosof A."/>
            <person name="Cremiere A."/>
            <person name="Narayanan A."/>
            <person name="Barco R.A."/>
            <person name="Connon S.A."/>
            <person name="Amend J.P."/>
            <person name="Antoshechkin I.A."/>
            <person name="Orphan V.J."/>
        </authorList>
    </citation>
    <scope>NUCLEOTIDE SEQUENCE</scope>
    <source>
        <strain evidence="2">PM71</strain>
    </source>
</reference>
<dbReference type="AlphaFoldDB" id="A0A9Y1BL75"/>
<dbReference type="PANTHER" id="PTHR43861:SF1">
    <property type="entry name" value="TRANS-ACONITATE 2-METHYLTRANSFERASE"/>
    <property type="match status" value="1"/>
</dbReference>
<gene>
    <name evidence="2" type="ORF">K9W45_00985</name>
</gene>
<accession>A0A9Y1BL75</accession>
<feature type="domain" description="Methyltransferase" evidence="1">
    <location>
        <begin position="52"/>
        <end position="171"/>
    </location>
</feature>
<proteinExistence type="predicted"/>
<keyword evidence="2" id="KW-0489">Methyltransferase</keyword>
<dbReference type="EMBL" id="CP084166">
    <property type="protein sequence ID" value="UJG41049.1"/>
    <property type="molecule type" value="Genomic_DNA"/>
</dbReference>
<evidence type="ECO:0000313" key="2">
    <source>
        <dbReference type="EMBL" id="UJG41049.1"/>
    </source>
</evidence>
<sequence>MDSNKEFMETNKKRWDELVEIHSKSKSYDLEGFLKGKNSLHSVELELLGNIKGKKILHLQCHFGMDTLSLARMGAQVTGVDFSEKAITFAKKLSEQINVRAKFICANIYDLDKLLKEKFDIVFTTYGVLPWLPDIRKWAEIISKFLRKGGNFLIVESHPLSHVFDDENEKELKIRYSYFSKEAMEFDSEYTYTDSDKKIEHLKTYEWMHTISEILNSLIKEGLKIELFNEYPFSEFKQFPFLVQHEDRYWYFKDEKIDFPLLFALKAVKE</sequence>
<dbReference type="GO" id="GO:0008168">
    <property type="term" value="F:methyltransferase activity"/>
    <property type="evidence" value="ECO:0007669"/>
    <property type="project" value="UniProtKB-KW"/>
</dbReference>